<dbReference type="SUPFAM" id="SSF52200">
    <property type="entry name" value="Toll/Interleukin receptor TIR domain"/>
    <property type="match status" value="1"/>
</dbReference>
<dbReference type="Gene3D" id="3.40.50.10140">
    <property type="entry name" value="Toll/interleukin-1 receptor homology (TIR) domain"/>
    <property type="match status" value="1"/>
</dbReference>
<organism evidence="1 2">
    <name type="scientific">Arachnia propionica</name>
    <dbReference type="NCBI Taxonomy" id="1750"/>
    <lineage>
        <taxon>Bacteria</taxon>
        <taxon>Bacillati</taxon>
        <taxon>Actinomycetota</taxon>
        <taxon>Actinomycetes</taxon>
        <taxon>Propionibacteriales</taxon>
        <taxon>Propionibacteriaceae</taxon>
        <taxon>Arachnia</taxon>
    </lineage>
</organism>
<dbReference type="InterPro" id="IPR035897">
    <property type="entry name" value="Toll_tir_struct_dom_sf"/>
</dbReference>
<dbReference type="OrthoDB" id="3375485at2"/>
<evidence type="ECO:0000313" key="2">
    <source>
        <dbReference type="Proteomes" id="UP000280935"/>
    </source>
</evidence>
<dbReference type="AlphaFoldDB" id="A0A3P1WQ77"/>
<comment type="caution">
    <text evidence="1">The sequence shown here is derived from an EMBL/GenBank/DDBJ whole genome shotgun (WGS) entry which is preliminary data.</text>
</comment>
<gene>
    <name evidence="1" type="ORF">EII35_11270</name>
</gene>
<dbReference type="Proteomes" id="UP000280935">
    <property type="component" value="Unassembled WGS sequence"/>
</dbReference>
<proteinExistence type="predicted"/>
<evidence type="ECO:0000313" key="1">
    <source>
        <dbReference type="EMBL" id="RRD48779.1"/>
    </source>
</evidence>
<dbReference type="EMBL" id="RQYT01000030">
    <property type="protein sequence ID" value="RRD48779.1"/>
    <property type="molecule type" value="Genomic_DNA"/>
</dbReference>
<accession>A0A3P1WQ77</accession>
<reference evidence="1 2" key="1">
    <citation type="submission" date="2018-11" db="EMBL/GenBank/DDBJ databases">
        <title>Genomes From Bacteria Associated with the Canine Oral Cavity: a Test Case for Automated Genome-Based Taxonomic Assignment.</title>
        <authorList>
            <person name="Coil D.A."/>
            <person name="Jospin G."/>
            <person name="Darling A.E."/>
            <person name="Wallis C."/>
            <person name="Davis I.J."/>
            <person name="Harris S."/>
            <person name="Eisen J.A."/>
            <person name="Holcombe L.J."/>
            <person name="O'Flynn C."/>
        </authorList>
    </citation>
    <scope>NUCLEOTIDE SEQUENCE [LARGE SCALE GENOMIC DNA]</scope>
    <source>
        <strain evidence="1 2">OH2822_COT-296</strain>
    </source>
</reference>
<dbReference type="RefSeq" id="WP_125228568.1">
    <property type="nucleotide sequence ID" value="NZ_RQYT01000030.1"/>
</dbReference>
<name>A0A3P1WQ77_9ACTN</name>
<sequence length="628" mass="69435">MMASGTRTGRHLGRRDGPVFISYRQSDGTWIANFVETFLRCGGIIPWRDLADLPAGDVARSVREAMEDGISAGILIVTPELAHSDFVRRYEVPHLQRMLRNDPRRFRLYVVNTIRDSAEGRSGFDVDAPDRLLGLTSDARTSHRRRRVAKGPLTRDRAESHLLRNAKQYGLLAGSSDVPAVSELPMLLRDLLRHRLRARRPHLLDQEVNIAVQTRPVPNSDEASRAARRDADLTIRLRQNPENRLPAELDYRCLQLTLPLIIDAVHNRGITKVSFSGGCHPSVAWVLGTALPEARGIKEFSWLDSYEPGRVWRSLPSPDPLRSSLSMRVDASAPVEITPDRIPTEDAVKELFAGKQPGRGVVVHLATRPHNPAPVADLAARLGDAPTIVLNVTGPRDRAGRSWVPPEEGENLARMLGAVIRLLSRLGPVHLSISGSAPLAALTARHCNTVAVQVHEFAWYDDGRRSEYVPVGTTAPGGAFPLARVAGQGGGCGDLNRLINLTPHDVTLYRGDEVVRVWEGPEQGRDWVRRSDRRVPQEPLRVDGLEVPHTRLEPGPLTGVPDDEAGTGFIVSRISAAAARRGDFFFPMDEVRDERGTQRGCRGLGSFPSVSDEARPYLQWLQGEETTW</sequence>
<protein>
    <submittedName>
        <fullName evidence="1">TIR domain-containing protein</fullName>
    </submittedName>
</protein>